<dbReference type="Gene3D" id="1.20.1440.20">
    <property type="entry name" value="LemA-like domain"/>
    <property type="match status" value="1"/>
</dbReference>
<dbReference type="InterPro" id="IPR007156">
    <property type="entry name" value="MamQ_LemA"/>
</dbReference>
<dbReference type="Pfam" id="PF04011">
    <property type="entry name" value="LemA"/>
    <property type="match status" value="1"/>
</dbReference>
<dbReference type="AlphaFoldDB" id="A0A0W8G7A8"/>
<dbReference type="PANTHER" id="PTHR34478">
    <property type="entry name" value="PROTEIN LEMA"/>
    <property type="match status" value="1"/>
</dbReference>
<keyword evidence="6" id="KW-0175">Coiled coil</keyword>
<evidence type="ECO:0000256" key="5">
    <source>
        <dbReference type="ARBA" id="ARBA00023136"/>
    </source>
</evidence>
<keyword evidence="4" id="KW-1133">Transmembrane helix</keyword>
<comment type="similarity">
    <text evidence="2">Belongs to the LemA family.</text>
</comment>
<dbReference type="SUPFAM" id="SSF140478">
    <property type="entry name" value="LemA-like"/>
    <property type="match status" value="1"/>
</dbReference>
<comment type="caution">
    <text evidence="7">The sequence shown here is derived from an EMBL/GenBank/DDBJ whole genome shotgun (WGS) entry which is preliminary data.</text>
</comment>
<dbReference type="PROSITE" id="PS51257">
    <property type="entry name" value="PROKAR_LIPOPROTEIN"/>
    <property type="match status" value="1"/>
</dbReference>
<evidence type="ECO:0000313" key="7">
    <source>
        <dbReference type="EMBL" id="KUG29045.1"/>
    </source>
</evidence>
<keyword evidence="5" id="KW-0472">Membrane</keyword>
<evidence type="ECO:0000256" key="6">
    <source>
        <dbReference type="SAM" id="Coils"/>
    </source>
</evidence>
<evidence type="ECO:0000256" key="1">
    <source>
        <dbReference type="ARBA" id="ARBA00004167"/>
    </source>
</evidence>
<evidence type="ECO:0000256" key="3">
    <source>
        <dbReference type="ARBA" id="ARBA00022692"/>
    </source>
</evidence>
<feature type="coiled-coil region" evidence="6">
    <location>
        <begin position="123"/>
        <end position="150"/>
    </location>
</feature>
<dbReference type="PANTHER" id="PTHR34478:SF2">
    <property type="entry name" value="MEMBRANE PROTEIN"/>
    <property type="match status" value="1"/>
</dbReference>
<name>A0A0W8G7A8_9ZZZZ</name>
<dbReference type="GO" id="GO:0016020">
    <property type="term" value="C:membrane"/>
    <property type="evidence" value="ECO:0007669"/>
    <property type="project" value="UniProtKB-SubCell"/>
</dbReference>
<protein>
    <submittedName>
        <fullName evidence="7">Lema family protein</fullName>
    </submittedName>
</protein>
<comment type="subcellular location">
    <subcellularLocation>
        <location evidence="1">Membrane</location>
        <topology evidence="1">Single-pass membrane protein</topology>
    </subcellularLocation>
</comment>
<dbReference type="EMBL" id="LNQE01000139">
    <property type="protein sequence ID" value="KUG29045.1"/>
    <property type="molecule type" value="Genomic_DNA"/>
</dbReference>
<reference evidence="7" key="1">
    <citation type="journal article" date="2015" name="Proc. Natl. Acad. Sci. U.S.A.">
        <title>Networks of energetic and metabolic interactions define dynamics in microbial communities.</title>
        <authorList>
            <person name="Embree M."/>
            <person name="Liu J.K."/>
            <person name="Al-Bassam M.M."/>
            <person name="Zengler K."/>
        </authorList>
    </citation>
    <scope>NUCLEOTIDE SEQUENCE</scope>
</reference>
<dbReference type="InterPro" id="IPR023353">
    <property type="entry name" value="LemA-like_dom_sf"/>
</dbReference>
<organism evidence="7">
    <name type="scientific">hydrocarbon metagenome</name>
    <dbReference type="NCBI Taxonomy" id="938273"/>
    <lineage>
        <taxon>unclassified sequences</taxon>
        <taxon>metagenomes</taxon>
        <taxon>ecological metagenomes</taxon>
    </lineage>
</organism>
<gene>
    <name evidence="7" type="ORF">ASZ90_001070</name>
</gene>
<accession>A0A0W8G7A8</accession>
<evidence type="ECO:0000256" key="4">
    <source>
        <dbReference type="ARBA" id="ARBA00022989"/>
    </source>
</evidence>
<proteinExistence type="inferred from homology"/>
<keyword evidence="3" id="KW-0812">Transmembrane</keyword>
<evidence type="ECO:0000256" key="2">
    <source>
        <dbReference type="ARBA" id="ARBA00008854"/>
    </source>
</evidence>
<sequence>MKLWAGLVAILLLSGCGYNEMQKNDEAVGAAWGNVQSALQRRMDLVPNLVETVKGYAAHEKDTLQAVVDARAKATQMKLSVDALSDAHAVESFVKAQSEMSSALARLLAVVENYPDLKASQNFLDLQHQLEGTENRINVARERFNEAVQKYNTSIRTFPNSLTNSMLLHLAPKEYFKAEEAAAAPPKVKFN</sequence>